<dbReference type="Pfam" id="PF01479">
    <property type="entry name" value="S4"/>
    <property type="match status" value="1"/>
</dbReference>
<feature type="domain" description="RNA-binding S4" evidence="4">
    <location>
        <begin position="3"/>
        <end position="67"/>
    </location>
</feature>
<dbReference type="PROSITE" id="PS50889">
    <property type="entry name" value="S4"/>
    <property type="match status" value="1"/>
</dbReference>
<comment type="similarity">
    <text evidence="2">Belongs to the TlyA family.</text>
</comment>
<dbReference type="InterPro" id="IPR002877">
    <property type="entry name" value="RNA_MeTrfase_FtsJ_dom"/>
</dbReference>
<dbReference type="CDD" id="cd02440">
    <property type="entry name" value="AdoMet_MTases"/>
    <property type="match status" value="1"/>
</dbReference>
<dbReference type="Pfam" id="PF01728">
    <property type="entry name" value="FtsJ"/>
    <property type="match status" value="1"/>
</dbReference>
<reference evidence="5 6" key="1">
    <citation type="journal article" date="2019" name="Int. J. Syst. Evol. Microbiol.">
        <title>The Global Catalogue of Microorganisms (GCM) 10K type strain sequencing project: providing services to taxonomists for standard genome sequencing and annotation.</title>
        <authorList>
            <consortium name="The Broad Institute Genomics Platform"/>
            <consortium name="The Broad Institute Genome Sequencing Center for Infectious Disease"/>
            <person name="Wu L."/>
            <person name="Ma J."/>
        </authorList>
    </citation>
    <scope>NUCLEOTIDE SEQUENCE [LARGE SCALE GENOMIC DNA]</scope>
    <source>
        <strain evidence="5 6">JCM 15089</strain>
    </source>
</reference>
<dbReference type="PANTHER" id="PTHR32319">
    <property type="entry name" value="BACTERIAL HEMOLYSIN-LIKE PROTEIN"/>
    <property type="match status" value="1"/>
</dbReference>
<dbReference type="SMART" id="SM00363">
    <property type="entry name" value="S4"/>
    <property type="match status" value="1"/>
</dbReference>
<evidence type="ECO:0000313" key="5">
    <source>
        <dbReference type="EMBL" id="GAA0560130.1"/>
    </source>
</evidence>
<evidence type="ECO:0000256" key="2">
    <source>
        <dbReference type="ARBA" id="ARBA00029460"/>
    </source>
</evidence>
<organism evidence="5 6">
    <name type="scientific">Rhizomicrobium electricum</name>
    <dbReference type="NCBI Taxonomy" id="480070"/>
    <lineage>
        <taxon>Bacteria</taxon>
        <taxon>Pseudomonadati</taxon>
        <taxon>Pseudomonadota</taxon>
        <taxon>Alphaproteobacteria</taxon>
        <taxon>Micropepsales</taxon>
        <taxon>Micropepsaceae</taxon>
        <taxon>Rhizomicrobium</taxon>
    </lineage>
</organism>
<proteinExistence type="inferred from homology"/>
<name>A0ABN1E6J5_9PROT</name>
<dbReference type="InterPro" id="IPR002942">
    <property type="entry name" value="S4_RNA-bd"/>
</dbReference>
<dbReference type="EMBL" id="BAAADD010000001">
    <property type="protein sequence ID" value="GAA0560130.1"/>
    <property type="molecule type" value="Genomic_DNA"/>
</dbReference>
<dbReference type="InterPro" id="IPR004538">
    <property type="entry name" value="Hemolysin_A/TlyA"/>
</dbReference>
<evidence type="ECO:0000256" key="1">
    <source>
        <dbReference type="ARBA" id="ARBA00022884"/>
    </source>
</evidence>
<evidence type="ECO:0000256" key="3">
    <source>
        <dbReference type="PROSITE-ProRule" id="PRU00182"/>
    </source>
</evidence>
<dbReference type="PANTHER" id="PTHR32319:SF0">
    <property type="entry name" value="BACTERIAL HEMOLYSIN-LIKE PROTEIN"/>
    <property type="match status" value="1"/>
</dbReference>
<keyword evidence="6" id="KW-1185">Reference proteome</keyword>
<dbReference type="CDD" id="cd00165">
    <property type="entry name" value="S4"/>
    <property type="match status" value="1"/>
</dbReference>
<dbReference type="Gene3D" id="3.40.50.150">
    <property type="entry name" value="Vaccinia Virus protein VP39"/>
    <property type="match status" value="1"/>
</dbReference>
<dbReference type="InterPro" id="IPR036986">
    <property type="entry name" value="S4_RNA-bd_sf"/>
</dbReference>
<dbReference type="Proteomes" id="UP001499951">
    <property type="component" value="Unassembled WGS sequence"/>
</dbReference>
<dbReference type="SUPFAM" id="SSF55174">
    <property type="entry name" value="Alpha-L RNA-binding motif"/>
    <property type="match status" value="1"/>
</dbReference>
<sequence length="241" mass="25289">MSTRADLYLVEHGFAASRSEAQAAIRAGTVTANGKRVLKPAEAIEEDAEIAYVKAHPYVSRGALKLLAALDHFELSPEGLNCLDIGASTGGFTEVLLERGAHRVYAVDVGHGQLRQKLAEDTRVVSLEGTDARNLTTAHIAEPPGAIVADVSFISLKLALPAALALAKNAWLVALVKPQFEAGRAAIGKGGIVKDAAAQSESVAAVIALLKKHKWTVLGTIDSPIEGGDGNREFLVAARQS</sequence>
<accession>A0ABN1E6J5</accession>
<protein>
    <submittedName>
        <fullName evidence="5">TlyA family rRNA (Cytidine-2'-O)-methyltransferase</fullName>
    </submittedName>
</protein>
<comment type="caution">
    <text evidence="5">The sequence shown here is derived from an EMBL/GenBank/DDBJ whole genome shotgun (WGS) entry which is preliminary data.</text>
</comment>
<dbReference type="RefSeq" id="WP_166931561.1">
    <property type="nucleotide sequence ID" value="NZ_BAAADD010000001.1"/>
</dbReference>
<dbReference type="InterPro" id="IPR029063">
    <property type="entry name" value="SAM-dependent_MTases_sf"/>
</dbReference>
<dbReference type="Gene3D" id="3.10.290.10">
    <property type="entry name" value="RNA-binding S4 domain"/>
    <property type="match status" value="1"/>
</dbReference>
<keyword evidence="1 3" id="KW-0694">RNA-binding</keyword>
<dbReference type="NCBIfam" id="TIGR00478">
    <property type="entry name" value="tly"/>
    <property type="match status" value="1"/>
</dbReference>
<dbReference type="PIRSF" id="PIRSF005578">
    <property type="entry name" value="TlyA"/>
    <property type="match status" value="1"/>
</dbReference>
<evidence type="ECO:0000259" key="4">
    <source>
        <dbReference type="SMART" id="SM00363"/>
    </source>
</evidence>
<evidence type="ECO:0000313" key="6">
    <source>
        <dbReference type="Proteomes" id="UP001499951"/>
    </source>
</evidence>
<dbReference type="SUPFAM" id="SSF53335">
    <property type="entry name" value="S-adenosyl-L-methionine-dependent methyltransferases"/>
    <property type="match status" value="1"/>
</dbReference>
<dbReference type="InterPro" id="IPR047048">
    <property type="entry name" value="TlyA"/>
</dbReference>
<gene>
    <name evidence="5" type="ORF">GCM10008942_05770</name>
</gene>